<dbReference type="AlphaFoldDB" id="A0A7G9SRD7"/>
<gene>
    <name evidence="3" type="ORF">H9L16_01875</name>
</gene>
<dbReference type="KEGG" id="tcn:H9L16_01875"/>
<keyword evidence="2" id="KW-1133">Transmembrane helix</keyword>
<accession>A0A7G9SRD7</accession>
<dbReference type="EMBL" id="CP060719">
    <property type="protein sequence ID" value="QNN70412.1"/>
    <property type="molecule type" value="Genomic_DNA"/>
</dbReference>
<reference evidence="3 4" key="1">
    <citation type="submission" date="2020-08" db="EMBL/GenBank/DDBJ databases">
        <title>Genome sequence of Thermomonas carbonis KCTC 42013T.</title>
        <authorList>
            <person name="Hyun D.-W."/>
            <person name="Bae J.-W."/>
        </authorList>
    </citation>
    <scope>NUCLEOTIDE SEQUENCE [LARGE SCALE GENOMIC DNA]</scope>
    <source>
        <strain evidence="3 4">KCTC 42013</strain>
    </source>
</reference>
<dbReference type="RefSeq" id="WP_187552928.1">
    <property type="nucleotide sequence ID" value="NZ_BMZL01000001.1"/>
</dbReference>
<sequence length="260" mass="27989">MPDAGDYETRSAPASPANWGDAFAALPAEVPPADGWRRLQSRLPKTATRRTRRHWPLWLATAAALALVMVMVVPLRMSQQATIDPLAPAADQPATEDVIVRHPGAGRDDENTALMVSARPATTPAANRSKPDRPPRIAPAHRPMRTAAEPAGTTRLAIADAATQPIESLHAESAQLEQLLAMVRDDRVASATSVALSSDLDNHIAGIDDALAQPDLDTADRDRLWQQRVDALQQLVGIETTNRLLSARGEHFNASLVSID</sequence>
<feature type="region of interest" description="Disordered" evidence="1">
    <location>
        <begin position="120"/>
        <end position="140"/>
    </location>
</feature>
<proteinExistence type="predicted"/>
<feature type="transmembrane region" description="Helical" evidence="2">
    <location>
        <begin position="55"/>
        <end position="75"/>
    </location>
</feature>
<evidence type="ECO:0000313" key="4">
    <source>
        <dbReference type="Proteomes" id="UP000515804"/>
    </source>
</evidence>
<evidence type="ECO:0000256" key="2">
    <source>
        <dbReference type="SAM" id="Phobius"/>
    </source>
</evidence>
<name>A0A7G9SRD7_9GAMM</name>
<protein>
    <submittedName>
        <fullName evidence="3">Uncharacterized protein</fullName>
    </submittedName>
</protein>
<keyword evidence="4" id="KW-1185">Reference proteome</keyword>
<dbReference type="Proteomes" id="UP000515804">
    <property type="component" value="Chromosome"/>
</dbReference>
<keyword evidence="2" id="KW-0472">Membrane</keyword>
<organism evidence="3 4">
    <name type="scientific">Thermomonas carbonis</name>
    <dbReference type="NCBI Taxonomy" id="1463158"/>
    <lineage>
        <taxon>Bacteria</taxon>
        <taxon>Pseudomonadati</taxon>
        <taxon>Pseudomonadota</taxon>
        <taxon>Gammaproteobacteria</taxon>
        <taxon>Lysobacterales</taxon>
        <taxon>Lysobacteraceae</taxon>
        <taxon>Thermomonas</taxon>
    </lineage>
</organism>
<keyword evidence="2" id="KW-0812">Transmembrane</keyword>
<evidence type="ECO:0000313" key="3">
    <source>
        <dbReference type="EMBL" id="QNN70412.1"/>
    </source>
</evidence>
<evidence type="ECO:0000256" key="1">
    <source>
        <dbReference type="SAM" id="MobiDB-lite"/>
    </source>
</evidence>